<evidence type="ECO:0000313" key="4">
    <source>
        <dbReference type="Proteomes" id="UP000001307"/>
    </source>
</evidence>
<dbReference type="Proteomes" id="UP000001307">
    <property type="component" value="Unassembled WGS sequence"/>
</dbReference>
<keyword evidence="2" id="KW-0732">Signal</keyword>
<reference evidence="3" key="1">
    <citation type="journal article" date="2010" name="Science">
        <title>Plasticity of animal genome architecture unmasked by rapid evolution of a pelagic tunicate.</title>
        <authorList>
            <person name="Denoeud F."/>
            <person name="Henriet S."/>
            <person name="Mungpakdee S."/>
            <person name="Aury J.M."/>
            <person name="Da Silva C."/>
            <person name="Brinkmann H."/>
            <person name="Mikhaleva J."/>
            <person name="Olsen L.C."/>
            <person name="Jubin C."/>
            <person name="Canestro C."/>
            <person name="Bouquet J.M."/>
            <person name="Danks G."/>
            <person name="Poulain J."/>
            <person name="Campsteijn C."/>
            <person name="Adamski M."/>
            <person name="Cross I."/>
            <person name="Yadetie F."/>
            <person name="Muffato M."/>
            <person name="Louis A."/>
            <person name="Butcher S."/>
            <person name="Tsagkogeorga G."/>
            <person name="Konrad A."/>
            <person name="Singh S."/>
            <person name="Jensen M.F."/>
            <person name="Cong E.H."/>
            <person name="Eikeseth-Otteraa H."/>
            <person name="Noel B."/>
            <person name="Anthouard V."/>
            <person name="Porcel B.M."/>
            <person name="Kachouri-Lafond R."/>
            <person name="Nishino A."/>
            <person name="Ugolini M."/>
            <person name="Chourrout P."/>
            <person name="Nishida H."/>
            <person name="Aasland R."/>
            <person name="Huzurbazar S."/>
            <person name="Westhof E."/>
            <person name="Delsuc F."/>
            <person name="Lehrach H."/>
            <person name="Reinhardt R."/>
            <person name="Weissenbach J."/>
            <person name="Roy S.W."/>
            <person name="Artiguenave F."/>
            <person name="Postlethwait J.H."/>
            <person name="Manak J.R."/>
            <person name="Thompson E.M."/>
            <person name="Jaillon O."/>
            <person name="Du Pasquier L."/>
            <person name="Boudinot P."/>
            <person name="Liberles D.A."/>
            <person name="Volff J.N."/>
            <person name="Philippe H."/>
            <person name="Lenhard B."/>
            <person name="Roest Crollius H."/>
            <person name="Wincker P."/>
            <person name="Chourrout D."/>
        </authorList>
    </citation>
    <scope>NUCLEOTIDE SEQUENCE [LARGE SCALE GENOMIC DNA]</scope>
</reference>
<evidence type="ECO:0000256" key="2">
    <source>
        <dbReference type="SAM" id="SignalP"/>
    </source>
</evidence>
<feature type="compositionally biased region" description="Basic residues" evidence="1">
    <location>
        <begin position="80"/>
        <end position="89"/>
    </location>
</feature>
<feature type="compositionally biased region" description="Basic residues" evidence="1">
    <location>
        <begin position="39"/>
        <end position="49"/>
    </location>
</feature>
<feature type="region of interest" description="Disordered" evidence="1">
    <location>
        <begin position="246"/>
        <end position="270"/>
    </location>
</feature>
<organism evidence="3">
    <name type="scientific">Oikopleura dioica</name>
    <name type="common">Tunicate</name>
    <dbReference type="NCBI Taxonomy" id="34765"/>
    <lineage>
        <taxon>Eukaryota</taxon>
        <taxon>Metazoa</taxon>
        <taxon>Chordata</taxon>
        <taxon>Tunicata</taxon>
        <taxon>Appendicularia</taxon>
        <taxon>Copelata</taxon>
        <taxon>Oikopleuridae</taxon>
        <taxon>Oikopleura</taxon>
    </lineage>
</organism>
<feature type="compositionally biased region" description="Polar residues" evidence="1">
    <location>
        <begin position="29"/>
        <end position="38"/>
    </location>
</feature>
<gene>
    <name evidence="3" type="ORF">GSOID_T00002719001</name>
</gene>
<feature type="compositionally biased region" description="Basic and acidic residues" evidence="1">
    <location>
        <begin position="211"/>
        <end position="229"/>
    </location>
</feature>
<evidence type="ECO:0000256" key="1">
    <source>
        <dbReference type="SAM" id="MobiDB-lite"/>
    </source>
</evidence>
<proteinExistence type="predicted"/>
<protein>
    <submittedName>
        <fullName evidence="3">Uncharacterized protein</fullName>
    </submittedName>
</protein>
<feature type="chain" id="PRO_5003190010" evidence="2">
    <location>
        <begin position="27"/>
        <end position="270"/>
    </location>
</feature>
<sequence length="270" mass="31477">MTLVAKHLLQHIIFLTRSFTLHPLQAANVNQQQMSSQKPVRRSPRKRPPRREEHSSYRKKSDTRAHRKRRPDTGSEQHSRQQRAKTKTVKKIEKTFLDEKFELFSEKNNPDVKQKTDIMSDDFDPVAFLYSDIEPPNIEADVRAADCVQMLLAKWDREDGIVTDTNVGKKERGWKKIERRKEILGRDVSGLRAIQKAAEEARFKNKSKNSLNEEVKTSSQHSSDECDLDKLATSLYGPLSSRRREELYGDRPIFSPPKRKRKDGRRELNL</sequence>
<dbReference type="OrthoDB" id="10580071at2759"/>
<accession>E4X650</accession>
<feature type="compositionally biased region" description="Basic and acidic residues" evidence="1">
    <location>
        <begin position="50"/>
        <end position="64"/>
    </location>
</feature>
<keyword evidence="4" id="KW-1185">Reference proteome</keyword>
<feature type="region of interest" description="Disordered" evidence="1">
    <location>
        <begin position="205"/>
        <end position="229"/>
    </location>
</feature>
<dbReference type="InParanoid" id="E4X650"/>
<dbReference type="AlphaFoldDB" id="E4X650"/>
<name>E4X650_OIKDI</name>
<feature type="region of interest" description="Disordered" evidence="1">
    <location>
        <begin position="29"/>
        <end position="89"/>
    </location>
</feature>
<dbReference type="EMBL" id="FN653026">
    <property type="protein sequence ID" value="CBY07727.1"/>
    <property type="molecule type" value="Genomic_DNA"/>
</dbReference>
<evidence type="ECO:0000313" key="3">
    <source>
        <dbReference type="EMBL" id="CBY07727.1"/>
    </source>
</evidence>
<feature type="signal peptide" evidence="2">
    <location>
        <begin position="1"/>
        <end position="26"/>
    </location>
</feature>